<dbReference type="Proteomes" id="UP001176941">
    <property type="component" value="Chromosome 32"/>
</dbReference>
<proteinExistence type="predicted"/>
<name>A0ABN8ZKM5_RANTA</name>
<evidence type="ECO:0000313" key="3">
    <source>
        <dbReference type="Proteomes" id="UP001176941"/>
    </source>
</evidence>
<keyword evidence="3" id="KW-1185">Reference proteome</keyword>
<gene>
    <name evidence="2" type="ORF">MRATA1EN1_LOCUS21356</name>
</gene>
<evidence type="ECO:0000256" key="1">
    <source>
        <dbReference type="SAM" id="MobiDB-lite"/>
    </source>
</evidence>
<protein>
    <submittedName>
        <fullName evidence="2">Uncharacterized protein</fullName>
    </submittedName>
</protein>
<feature type="compositionally biased region" description="Basic and acidic residues" evidence="1">
    <location>
        <begin position="48"/>
        <end position="72"/>
    </location>
</feature>
<sequence>MGPGGAAPRGAGIGRRALDAGQRARVYSGSESPGISGAHLLCSRLRPGRRDEGRREGTLRKRRENGPDREEGGAGGGKGPGLGGGSPARQADPGRQSPKARLEACPDPRAGSPPLPPSPPYLSAGTEPSVGGAESASPSARRRFKYRRLARAANQRAAEAGHGAPTANGRQNARPRPLGGFVSGARARWARRTPDSSVKAARLMRLEERPHAGGWWLRSPPSPKNPGLCCGRAWAARKSGPESLSPES</sequence>
<feature type="compositionally biased region" description="Pro residues" evidence="1">
    <location>
        <begin position="111"/>
        <end position="120"/>
    </location>
</feature>
<dbReference type="EMBL" id="OX459968">
    <property type="protein sequence ID" value="CAI9172394.1"/>
    <property type="molecule type" value="Genomic_DNA"/>
</dbReference>
<evidence type="ECO:0000313" key="2">
    <source>
        <dbReference type="EMBL" id="CAI9172394.1"/>
    </source>
</evidence>
<feature type="compositionally biased region" description="Low complexity" evidence="1">
    <location>
        <begin position="151"/>
        <end position="160"/>
    </location>
</feature>
<reference evidence="2" key="1">
    <citation type="submission" date="2023-04" db="EMBL/GenBank/DDBJ databases">
        <authorList>
            <consortium name="ELIXIR-Norway"/>
        </authorList>
    </citation>
    <scope>NUCLEOTIDE SEQUENCE [LARGE SCALE GENOMIC DNA]</scope>
</reference>
<feature type="compositionally biased region" description="Gly residues" evidence="1">
    <location>
        <begin position="73"/>
        <end position="86"/>
    </location>
</feature>
<accession>A0ABN8ZKM5</accession>
<feature type="compositionally biased region" description="Gly residues" evidence="1">
    <location>
        <begin position="1"/>
        <end position="13"/>
    </location>
</feature>
<feature type="compositionally biased region" description="Basic residues" evidence="1">
    <location>
        <begin position="140"/>
        <end position="150"/>
    </location>
</feature>
<feature type="region of interest" description="Disordered" evidence="1">
    <location>
        <begin position="1"/>
        <end position="197"/>
    </location>
</feature>
<organism evidence="2 3">
    <name type="scientific">Rangifer tarandus platyrhynchus</name>
    <name type="common">Svalbard reindeer</name>
    <dbReference type="NCBI Taxonomy" id="3082113"/>
    <lineage>
        <taxon>Eukaryota</taxon>
        <taxon>Metazoa</taxon>
        <taxon>Chordata</taxon>
        <taxon>Craniata</taxon>
        <taxon>Vertebrata</taxon>
        <taxon>Euteleostomi</taxon>
        <taxon>Mammalia</taxon>
        <taxon>Eutheria</taxon>
        <taxon>Laurasiatheria</taxon>
        <taxon>Artiodactyla</taxon>
        <taxon>Ruminantia</taxon>
        <taxon>Pecora</taxon>
        <taxon>Cervidae</taxon>
        <taxon>Odocoileinae</taxon>
        <taxon>Rangifer</taxon>
    </lineage>
</organism>